<organism evidence="2">
    <name type="scientific">Brachypodium distachyon</name>
    <name type="common">Purple false brome</name>
    <name type="synonym">Trachynia distachya</name>
    <dbReference type="NCBI Taxonomy" id="15368"/>
    <lineage>
        <taxon>Eukaryota</taxon>
        <taxon>Viridiplantae</taxon>
        <taxon>Streptophyta</taxon>
        <taxon>Embryophyta</taxon>
        <taxon>Tracheophyta</taxon>
        <taxon>Spermatophyta</taxon>
        <taxon>Magnoliopsida</taxon>
        <taxon>Liliopsida</taxon>
        <taxon>Poales</taxon>
        <taxon>Poaceae</taxon>
        <taxon>BOP clade</taxon>
        <taxon>Pooideae</taxon>
        <taxon>Stipodae</taxon>
        <taxon>Brachypodieae</taxon>
        <taxon>Brachypodium</taxon>
    </lineage>
</organism>
<dbReference type="EnsemblPlants" id="PNT70139">
    <property type="protein sequence ID" value="PNT70139"/>
    <property type="gene ID" value="BRADI_2g06555v3"/>
</dbReference>
<evidence type="ECO:0000313" key="3">
    <source>
        <dbReference type="EnsemblPlants" id="PNT70139"/>
    </source>
</evidence>
<evidence type="ECO:0000256" key="1">
    <source>
        <dbReference type="SAM" id="MobiDB-lite"/>
    </source>
</evidence>
<dbReference type="InParanoid" id="A0A2K2D788"/>
<accession>A0A2K2D788</accession>
<name>A0A2K2D788_BRADI</name>
<protein>
    <submittedName>
        <fullName evidence="2 3">Uncharacterized protein</fullName>
    </submittedName>
</protein>
<dbReference type="AlphaFoldDB" id="A0A2K2D788"/>
<feature type="region of interest" description="Disordered" evidence="1">
    <location>
        <begin position="65"/>
        <end position="112"/>
    </location>
</feature>
<reference evidence="3" key="3">
    <citation type="submission" date="2018-08" db="UniProtKB">
        <authorList>
            <consortium name="EnsemblPlants"/>
        </authorList>
    </citation>
    <scope>IDENTIFICATION</scope>
    <source>
        <strain evidence="3">cv. Bd21</strain>
    </source>
</reference>
<sequence>MYYDILGLGTYDWPNKIIASITRAPTPGPVARRRPIGRAAWLGGGGVAEPATRWAWLGGGAVEPATARRRPGGDCRGRWSSTTTEETVMSGEDARRQGDSCRRRSRVGEVAGGGRRRLGVVDRWRG</sequence>
<reference evidence="2 3" key="1">
    <citation type="journal article" date="2010" name="Nature">
        <title>Genome sequencing and analysis of the model grass Brachypodium distachyon.</title>
        <authorList>
            <consortium name="International Brachypodium Initiative"/>
        </authorList>
    </citation>
    <scope>NUCLEOTIDE SEQUENCE [LARGE SCALE GENOMIC DNA]</scope>
    <source>
        <strain evidence="2 3">Bd21</strain>
    </source>
</reference>
<evidence type="ECO:0000313" key="2">
    <source>
        <dbReference type="EMBL" id="PNT70139.1"/>
    </source>
</evidence>
<reference evidence="2" key="2">
    <citation type="submission" date="2017-06" db="EMBL/GenBank/DDBJ databases">
        <title>WGS assembly of Brachypodium distachyon.</title>
        <authorList>
            <consortium name="The International Brachypodium Initiative"/>
            <person name="Lucas S."/>
            <person name="Harmon-Smith M."/>
            <person name="Lail K."/>
            <person name="Tice H."/>
            <person name="Grimwood J."/>
            <person name="Bruce D."/>
            <person name="Barry K."/>
            <person name="Shu S."/>
            <person name="Lindquist E."/>
            <person name="Wang M."/>
            <person name="Pitluck S."/>
            <person name="Vogel J.P."/>
            <person name="Garvin D.F."/>
            <person name="Mockler T.C."/>
            <person name="Schmutz J."/>
            <person name="Rokhsar D."/>
            <person name="Bevan M.W."/>
        </authorList>
    </citation>
    <scope>NUCLEOTIDE SEQUENCE</scope>
    <source>
        <strain evidence="2">Bd21</strain>
    </source>
</reference>
<proteinExistence type="predicted"/>
<gene>
    <name evidence="2" type="ORF">BRADI_2g06555v3</name>
</gene>
<feature type="compositionally biased region" description="Basic and acidic residues" evidence="1">
    <location>
        <begin position="92"/>
        <end position="102"/>
    </location>
</feature>
<dbReference type="EMBL" id="CM000881">
    <property type="protein sequence ID" value="PNT70139.1"/>
    <property type="molecule type" value="Genomic_DNA"/>
</dbReference>
<dbReference type="Proteomes" id="UP000008810">
    <property type="component" value="Chromosome 2"/>
</dbReference>
<keyword evidence="4" id="KW-1185">Reference proteome</keyword>
<evidence type="ECO:0000313" key="4">
    <source>
        <dbReference type="Proteomes" id="UP000008810"/>
    </source>
</evidence>
<dbReference type="Gramene" id="PNT70139">
    <property type="protein sequence ID" value="PNT70139"/>
    <property type="gene ID" value="BRADI_2g06555v3"/>
</dbReference>